<keyword evidence="3" id="KW-1185">Reference proteome</keyword>
<feature type="region of interest" description="Disordered" evidence="1">
    <location>
        <begin position="166"/>
        <end position="189"/>
    </location>
</feature>
<gene>
    <name evidence="2" type="ORF">GCM10023186_35240</name>
</gene>
<name>A0ABP8JC92_9BACT</name>
<evidence type="ECO:0000313" key="2">
    <source>
        <dbReference type="EMBL" id="GAA4388581.1"/>
    </source>
</evidence>
<reference evidence="3" key="1">
    <citation type="journal article" date="2019" name="Int. J. Syst. Evol. Microbiol.">
        <title>The Global Catalogue of Microorganisms (GCM) 10K type strain sequencing project: providing services to taxonomists for standard genome sequencing and annotation.</title>
        <authorList>
            <consortium name="The Broad Institute Genomics Platform"/>
            <consortium name="The Broad Institute Genome Sequencing Center for Infectious Disease"/>
            <person name="Wu L."/>
            <person name="Ma J."/>
        </authorList>
    </citation>
    <scope>NUCLEOTIDE SEQUENCE [LARGE SCALE GENOMIC DNA]</scope>
    <source>
        <strain evidence="3">JCM 17924</strain>
    </source>
</reference>
<dbReference type="Proteomes" id="UP001500454">
    <property type="component" value="Unassembled WGS sequence"/>
</dbReference>
<organism evidence="2 3">
    <name type="scientific">Hymenobacter koreensis</name>
    <dbReference type="NCBI Taxonomy" id="1084523"/>
    <lineage>
        <taxon>Bacteria</taxon>
        <taxon>Pseudomonadati</taxon>
        <taxon>Bacteroidota</taxon>
        <taxon>Cytophagia</taxon>
        <taxon>Cytophagales</taxon>
        <taxon>Hymenobacteraceae</taxon>
        <taxon>Hymenobacter</taxon>
    </lineage>
</organism>
<dbReference type="EMBL" id="BAABHA010000011">
    <property type="protein sequence ID" value="GAA4388581.1"/>
    <property type="molecule type" value="Genomic_DNA"/>
</dbReference>
<comment type="caution">
    <text evidence="2">The sequence shown here is derived from an EMBL/GenBank/DDBJ whole genome shotgun (WGS) entry which is preliminary data.</text>
</comment>
<accession>A0ABP8JC92</accession>
<sequence>MRNLQHTTSWVSTMFNFENLDERTRQYMLLEVEQAIKSSQLNFSKRFNETGLKLYPQLLREAVTSGTEATLAAALQQHQCFNTHEKRGAVTRQVPENAATTFAEGEFNAFYMRGVCHRAIQDGYMVQVYRAKKTDVHRKGSELIEGNLEAPNRVLLIIRNSLDGSQRGPGMPAGSNSGLSIRLTSTSIK</sequence>
<evidence type="ECO:0000313" key="3">
    <source>
        <dbReference type="Proteomes" id="UP001500454"/>
    </source>
</evidence>
<proteinExistence type="predicted"/>
<feature type="compositionally biased region" description="Polar residues" evidence="1">
    <location>
        <begin position="174"/>
        <end position="189"/>
    </location>
</feature>
<dbReference type="RefSeq" id="WP_345226489.1">
    <property type="nucleotide sequence ID" value="NZ_BAABHA010000011.1"/>
</dbReference>
<protein>
    <submittedName>
        <fullName evidence="2">Uncharacterized protein</fullName>
    </submittedName>
</protein>
<evidence type="ECO:0000256" key="1">
    <source>
        <dbReference type="SAM" id="MobiDB-lite"/>
    </source>
</evidence>